<dbReference type="EMBL" id="CP097510">
    <property type="protein sequence ID" value="URE35036.1"/>
    <property type="molecule type" value="Genomic_DNA"/>
</dbReference>
<gene>
    <name evidence="2" type="ORF">MUK42_35368</name>
</gene>
<name>A0A9E7HI80_9LILI</name>
<proteinExistence type="predicted"/>
<feature type="compositionally biased region" description="Basic residues" evidence="1">
    <location>
        <begin position="40"/>
        <end position="56"/>
    </location>
</feature>
<keyword evidence="3" id="KW-1185">Reference proteome</keyword>
<accession>A0A9E7HI80</accession>
<dbReference type="AlphaFoldDB" id="A0A9E7HI80"/>
<evidence type="ECO:0000313" key="3">
    <source>
        <dbReference type="Proteomes" id="UP001055439"/>
    </source>
</evidence>
<feature type="region of interest" description="Disordered" evidence="1">
    <location>
        <begin position="37"/>
        <end position="88"/>
    </location>
</feature>
<reference evidence="2" key="1">
    <citation type="submission" date="2022-05" db="EMBL/GenBank/DDBJ databases">
        <title>The Musa troglodytarum L. genome provides insights into the mechanism of non-climacteric behaviour and enrichment of carotenoids.</title>
        <authorList>
            <person name="Wang J."/>
        </authorList>
    </citation>
    <scope>NUCLEOTIDE SEQUENCE</scope>
    <source>
        <tissue evidence="2">Leaf</tissue>
    </source>
</reference>
<feature type="non-terminal residue" evidence="2">
    <location>
        <position position="1"/>
    </location>
</feature>
<evidence type="ECO:0000256" key="1">
    <source>
        <dbReference type="SAM" id="MobiDB-lite"/>
    </source>
</evidence>
<dbReference type="Proteomes" id="UP001055439">
    <property type="component" value="Chromosome 8"/>
</dbReference>
<protein>
    <submittedName>
        <fullName evidence="2">Uncharacterized protein</fullName>
    </submittedName>
</protein>
<organism evidence="2 3">
    <name type="scientific">Musa troglodytarum</name>
    <name type="common">fe'i banana</name>
    <dbReference type="NCBI Taxonomy" id="320322"/>
    <lineage>
        <taxon>Eukaryota</taxon>
        <taxon>Viridiplantae</taxon>
        <taxon>Streptophyta</taxon>
        <taxon>Embryophyta</taxon>
        <taxon>Tracheophyta</taxon>
        <taxon>Spermatophyta</taxon>
        <taxon>Magnoliopsida</taxon>
        <taxon>Liliopsida</taxon>
        <taxon>Zingiberales</taxon>
        <taxon>Musaceae</taxon>
        <taxon>Musa</taxon>
    </lineage>
</organism>
<sequence length="112" mass="12620">WCHRQLPPGVQGGSQGGRPLHLEQFLGRLFLQTAPGERHVGRHRLRQRGRKQRPLRRPCSLLEGRQHVGAESSPKRKSTVPHAPLFPSSFDQHRPLQLSVGAVIQQLLPVLL</sequence>
<evidence type="ECO:0000313" key="2">
    <source>
        <dbReference type="EMBL" id="URE35036.1"/>
    </source>
</evidence>
<dbReference type="OrthoDB" id="5212574at2759"/>